<reference evidence="2 3" key="1">
    <citation type="submission" date="2016-08" db="EMBL/GenBank/DDBJ databases">
        <title>Genomes of anaerobic fungi encode conserved fungal cellulosomes for biomass hydrolysis.</title>
        <authorList>
            <consortium name="DOE Joint Genome Institute"/>
            <person name="Haitjema C.H."/>
            <person name="Gilmore S.P."/>
            <person name="Henske J.K."/>
            <person name="Solomon K.V."/>
            <person name="De Groot R."/>
            <person name="Kuo A."/>
            <person name="Mondo S.J."/>
            <person name="Salamov A.A."/>
            <person name="Labutti K."/>
            <person name="Zhao Z."/>
            <person name="Chiniquy J."/>
            <person name="Barry K."/>
            <person name="Brewer H.M."/>
            <person name="Purvine S.O."/>
            <person name="Wright A.T."/>
            <person name="Boxma B."/>
            <person name="Van Alen T."/>
            <person name="Hackstein J.H."/>
            <person name="Baker S.E."/>
            <person name="Grigoriev I.V."/>
            <person name="O'Malley M.A."/>
        </authorList>
    </citation>
    <scope>NUCLEOTIDE SEQUENCE [LARGE SCALE GENOMIC DNA]</scope>
    <source>
        <strain evidence="3">finn</strain>
    </source>
</reference>
<dbReference type="AlphaFoldDB" id="A0A1Y1UYV1"/>
<dbReference type="Proteomes" id="UP000193719">
    <property type="component" value="Unassembled WGS sequence"/>
</dbReference>
<sequence>MAKKINFKYYFTLCFITSYIIFITILTLKAIPNKNSNNDLEELLKRDDISYDLNDIYNSEEKSKYYKPDDYGKNIVNGQFAFIHIIWASIASGFRAMYSISKNDLIRISESDFKNPSGIVQTALNTKGLVLLFVVLALFAVFALLLNIVCFPLYICINICTKTRYTTKNYKKSKILCGRIFFGIFSFLLTFSPLFALMGYQSISNSVDTITKGSKTLIYDIDEFVINAEDVIKNKATNIVIDTVRAEVVDPIKYEIDIKIIQNATVMYDKALDTINEVIPFINEVKNIVYEDGYPVINKLYNLIQELEVDYNQDLSKLETDVFEKNTTLNDVLNTLNEFESVMSDTKQTLDDNNIHEIYNKALNTIDDAFKMVDEFTSEFTNIDLSDIRTILHDDVYNTINDIEGYKSDIDIFSPNLFYKTLFLIITLLSVIVILFAILRLHKGVKTLLITCIPIGAIFWIITIIFLLISVLVSQTCNTIYELDSETVATIYKKVETIYGNIEQKENDEILNSLSNYNFKFETFSKLIYSCASDKNNDTSIWSVLEKEEFNSLIKTTCSIIEENIQLEEIKIECSEVNGRDDLIKSFVKAINITGKISEEVDKIDISEILSGITDIPEIPTEIEIPEISIESLKSSLNEITSNIDTICLEEKKIYYNSQVEDINNRVNKLDQKLQSKKDDMENKLIPNIEVSDIFIFISYMSFV</sequence>
<name>A0A1Y1UYV1_9FUNG</name>
<keyword evidence="1" id="KW-1133">Transmembrane helix</keyword>
<dbReference type="OrthoDB" id="2158586at2759"/>
<reference evidence="2 3" key="2">
    <citation type="submission" date="2016-08" db="EMBL/GenBank/DDBJ databases">
        <title>Pervasive Adenine N6-methylation of Active Genes in Fungi.</title>
        <authorList>
            <consortium name="DOE Joint Genome Institute"/>
            <person name="Mondo S.J."/>
            <person name="Dannebaum R.O."/>
            <person name="Kuo R.C."/>
            <person name="Labutti K."/>
            <person name="Haridas S."/>
            <person name="Kuo A."/>
            <person name="Salamov A."/>
            <person name="Ahrendt S.R."/>
            <person name="Lipzen A."/>
            <person name="Sullivan W."/>
            <person name="Andreopoulos W.B."/>
            <person name="Clum A."/>
            <person name="Lindquist E."/>
            <person name="Daum C."/>
            <person name="Ramamoorthy G.K."/>
            <person name="Gryganskyi A."/>
            <person name="Culley D."/>
            <person name="Magnuson J.K."/>
            <person name="James T.Y."/>
            <person name="O'Malley M.A."/>
            <person name="Stajich J.E."/>
            <person name="Spatafora J.W."/>
            <person name="Visel A."/>
            <person name="Grigoriev I.V."/>
        </authorList>
    </citation>
    <scope>NUCLEOTIDE SEQUENCE [LARGE SCALE GENOMIC DNA]</scope>
    <source>
        <strain evidence="3">finn</strain>
    </source>
</reference>
<evidence type="ECO:0000256" key="1">
    <source>
        <dbReference type="SAM" id="Phobius"/>
    </source>
</evidence>
<keyword evidence="3" id="KW-1185">Reference proteome</keyword>
<dbReference type="GO" id="GO:0016020">
    <property type="term" value="C:membrane"/>
    <property type="evidence" value="ECO:0007669"/>
    <property type="project" value="TreeGrafter"/>
</dbReference>
<feature type="transmembrane region" description="Helical" evidence="1">
    <location>
        <begin position="9"/>
        <end position="31"/>
    </location>
</feature>
<dbReference type="InterPro" id="IPR040283">
    <property type="entry name" value="DDB_G0292058-like"/>
</dbReference>
<dbReference type="PANTHER" id="PTHR31414:SF18">
    <property type="entry name" value="TRANSMEMBRANE PROTEIN-RELATED"/>
    <property type="match status" value="1"/>
</dbReference>
<dbReference type="PANTHER" id="PTHR31414">
    <property type="entry name" value="TRANSMEMBRANE PROTEIN DDB_G0292058"/>
    <property type="match status" value="1"/>
</dbReference>
<organism evidence="2 3">
    <name type="scientific">Piromyces finnis</name>
    <dbReference type="NCBI Taxonomy" id="1754191"/>
    <lineage>
        <taxon>Eukaryota</taxon>
        <taxon>Fungi</taxon>
        <taxon>Fungi incertae sedis</taxon>
        <taxon>Chytridiomycota</taxon>
        <taxon>Chytridiomycota incertae sedis</taxon>
        <taxon>Neocallimastigomycetes</taxon>
        <taxon>Neocallimastigales</taxon>
        <taxon>Neocallimastigaceae</taxon>
        <taxon>Piromyces</taxon>
    </lineage>
</organism>
<keyword evidence="1" id="KW-0812">Transmembrane</keyword>
<dbReference type="EMBL" id="MCFH01000050">
    <property type="protein sequence ID" value="ORX43743.1"/>
    <property type="molecule type" value="Genomic_DNA"/>
</dbReference>
<accession>A0A1Y1UYV1</accession>
<proteinExistence type="predicted"/>
<feature type="transmembrane region" description="Helical" evidence="1">
    <location>
        <begin position="176"/>
        <end position="200"/>
    </location>
</feature>
<evidence type="ECO:0000313" key="2">
    <source>
        <dbReference type="EMBL" id="ORX43743.1"/>
    </source>
</evidence>
<gene>
    <name evidence="2" type="ORF">BCR36DRAFT_303120</name>
</gene>
<evidence type="ECO:0000313" key="3">
    <source>
        <dbReference type="Proteomes" id="UP000193719"/>
    </source>
</evidence>
<protein>
    <submittedName>
        <fullName evidence="2">Uncharacterized protein</fullName>
    </submittedName>
</protein>
<feature type="transmembrane region" description="Helical" evidence="1">
    <location>
        <begin position="129"/>
        <end position="155"/>
    </location>
</feature>
<comment type="caution">
    <text evidence="2">The sequence shown here is derived from an EMBL/GenBank/DDBJ whole genome shotgun (WGS) entry which is preliminary data.</text>
</comment>
<keyword evidence="1" id="KW-0472">Membrane</keyword>
<feature type="transmembrane region" description="Helical" evidence="1">
    <location>
        <begin position="448"/>
        <end position="473"/>
    </location>
</feature>
<feature type="transmembrane region" description="Helical" evidence="1">
    <location>
        <begin position="417"/>
        <end position="441"/>
    </location>
</feature>